<name>A0A1H8L1U6_9MICO</name>
<dbReference type="Proteomes" id="UP000297654">
    <property type="component" value="Unassembled WGS sequence"/>
</dbReference>
<dbReference type="AlphaFoldDB" id="A0A1H8L1U6"/>
<organism evidence="1 2">
    <name type="scientific">Cryobacterium luteum</name>
    <dbReference type="NCBI Taxonomy" id="1424661"/>
    <lineage>
        <taxon>Bacteria</taxon>
        <taxon>Bacillati</taxon>
        <taxon>Actinomycetota</taxon>
        <taxon>Actinomycetes</taxon>
        <taxon>Micrococcales</taxon>
        <taxon>Microbacteriaceae</taxon>
        <taxon>Cryobacterium</taxon>
    </lineage>
</organism>
<evidence type="ECO:0008006" key="3">
    <source>
        <dbReference type="Google" id="ProtNLM"/>
    </source>
</evidence>
<reference evidence="1 2" key="1">
    <citation type="submission" date="2019-03" db="EMBL/GenBank/DDBJ databases">
        <title>Genomics of glacier-inhabiting Cryobacterium strains.</title>
        <authorList>
            <person name="Liu Q."/>
            <person name="Xin Y.-H."/>
        </authorList>
    </citation>
    <scope>NUCLEOTIDE SEQUENCE [LARGE SCALE GENOMIC DNA]</scope>
    <source>
        <strain evidence="1 2">Hh15</strain>
    </source>
</reference>
<dbReference type="RefSeq" id="WP_092112290.1">
    <property type="nucleotide sequence ID" value="NZ_FOCN01000023.1"/>
</dbReference>
<dbReference type="EMBL" id="SOFF01000062">
    <property type="protein sequence ID" value="TFB82339.1"/>
    <property type="molecule type" value="Genomic_DNA"/>
</dbReference>
<keyword evidence="2" id="KW-1185">Reference proteome</keyword>
<accession>A0A1H8L1U6</accession>
<evidence type="ECO:0000313" key="2">
    <source>
        <dbReference type="Proteomes" id="UP000297654"/>
    </source>
</evidence>
<evidence type="ECO:0000313" key="1">
    <source>
        <dbReference type="EMBL" id="TFB82339.1"/>
    </source>
</evidence>
<comment type="caution">
    <text evidence="1">The sequence shown here is derived from an EMBL/GenBank/DDBJ whole genome shotgun (WGS) entry which is preliminary data.</text>
</comment>
<gene>
    <name evidence="1" type="ORF">E3O10_17705</name>
</gene>
<dbReference type="STRING" id="1424661.SAMN05216281_1237"/>
<protein>
    <recommendedName>
        <fullName evidence="3">Nucleotidyl transferase AbiEii toxin, Type IV TA system</fullName>
    </recommendedName>
</protein>
<proteinExistence type="predicted"/>
<dbReference type="OrthoDB" id="4376297at2"/>
<sequence>MPGEALDRDDLISGLNAVIAKLRAAGQPAGIRIIGGAALALRYFDRDTTTDIDARLQPEGPIRAIATDVARENQWPSDWLNSAAAQFIPTYGADPEWEVLYSSDGITVEVASPRALLAMKLNASRAGRDDQDIANLLAICKIPDIDAAEDLLNEYFPGDALPDKALRILVPVFAHGLPDIPAVPPTPVLGLDPELPSVERPIRADLTARKQRFPELRNMTLDPYGLGAAEDHNPTTKSDFLP</sequence>